<dbReference type="EMBL" id="JAUTDP010000013">
    <property type="protein sequence ID" value="KAK3391343.1"/>
    <property type="molecule type" value="Genomic_DNA"/>
</dbReference>
<name>A0AAE0U522_SORBR</name>
<evidence type="ECO:0000313" key="3">
    <source>
        <dbReference type="Proteomes" id="UP001281003"/>
    </source>
</evidence>
<proteinExistence type="predicted"/>
<reference evidence="2" key="1">
    <citation type="journal article" date="2023" name="Mol. Phylogenet. Evol.">
        <title>Genome-scale phylogeny and comparative genomics of the fungal order Sordariales.</title>
        <authorList>
            <person name="Hensen N."/>
            <person name="Bonometti L."/>
            <person name="Westerberg I."/>
            <person name="Brannstrom I.O."/>
            <person name="Guillou S."/>
            <person name="Cros-Aarteil S."/>
            <person name="Calhoun S."/>
            <person name="Haridas S."/>
            <person name="Kuo A."/>
            <person name="Mondo S."/>
            <person name="Pangilinan J."/>
            <person name="Riley R."/>
            <person name="LaButti K."/>
            <person name="Andreopoulos B."/>
            <person name="Lipzen A."/>
            <person name="Chen C."/>
            <person name="Yan M."/>
            <person name="Daum C."/>
            <person name="Ng V."/>
            <person name="Clum A."/>
            <person name="Steindorff A."/>
            <person name="Ohm R.A."/>
            <person name="Martin F."/>
            <person name="Silar P."/>
            <person name="Natvig D.O."/>
            <person name="Lalanne C."/>
            <person name="Gautier V."/>
            <person name="Ament-Velasquez S.L."/>
            <person name="Kruys A."/>
            <person name="Hutchinson M.I."/>
            <person name="Powell A.J."/>
            <person name="Barry K."/>
            <person name="Miller A.N."/>
            <person name="Grigoriev I.V."/>
            <person name="Debuchy R."/>
            <person name="Gladieux P."/>
            <person name="Hiltunen Thoren M."/>
            <person name="Johannesson H."/>
        </authorList>
    </citation>
    <scope>NUCLEOTIDE SEQUENCE</scope>
    <source>
        <strain evidence="2">FGSC 1904</strain>
    </source>
</reference>
<organism evidence="2 3">
    <name type="scientific">Sordaria brevicollis</name>
    <dbReference type="NCBI Taxonomy" id="83679"/>
    <lineage>
        <taxon>Eukaryota</taxon>
        <taxon>Fungi</taxon>
        <taxon>Dikarya</taxon>
        <taxon>Ascomycota</taxon>
        <taxon>Pezizomycotina</taxon>
        <taxon>Sordariomycetes</taxon>
        <taxon>Sordariomycetidae</taxon>
        <taxon>Sordariales</taxon>
        <taxon>Sordariaceae</taxon>
        <taxon>Sordaria</taxon>
    </lineage>
</organism>
<reference evidence="2" key="2">
    <citation type="submission" date="2023-07" db="EMBL/GenBank/DDBJ databases">
        <authorList>
            <consortium name="Lawrence Berkeley National Laboratory"/>
            <person name="Haridas S."/>
            <person name="Hensen N."/>
            <person name="Bonometti L."/>
            <person name="Westerberg I."/>
            <person name="Brannstrom I.O."/>
            <person name="Guillou S."/>
            <person name="Cros-Aarteil S."/>
            <person name="Calhoun S."/>
            <person name="Kuo A."/>
            <person name="Mondo S."/>
            <person name="Pangilinan J."/>
            <person name="Riley R."/>
            <person name="LaButti K."/>
            <person name="Andreopoulos B."/>
            <person name="Lipzen A."/>
            <person name="Chen C."/>
            <person name="Yanf M."/>
            <person name="Daum C."/>
            <person name="Ng V."/>
            <person name="Clum A."/>
            <person name="Steindorff A."/>
            <person name="Ohm R."/>
            <person name="Martin F."/>
            <person name="Silar P."/>
            <person name="Natvig D."/>
            <person name="Lalanne C."/>
            <person name="Gautier V."/>
            <person name="Ament-velasquez S.L."/>
            <person name="Kruys A."/>
            <person name="Hutchinson M.I."/>
            <person name="Powell A.J."/>
            <person name="Barry K."/>
            <person name="Miller A.N."/>
            <person name="Grigoriev I.V."/>
            <person name="Debuchy R."/>
            <person name="Gladieux P."/>
            <person name="Thoren M.H."/>
            <person name="Johannesson H."/>
        </authorList>
    </citation>
    <scope>NUCLEOTIDE SEQUENCE</scope>
    <source>
        <strain evidence="2">FGSC 1904</strain>
    </source>
</reference>
<protein>
    <submittedName>
        <fullName evidence="2">Uncharacterized protein</fullName>
    </submittedName>
</protein>
<accession>A0AAE0U522</accession>
<evidence type="ECO:0000313" key="2">
    <source>
        <dbReference type="EMBL" id="KAK3391343.1"/>
    </source>
</evidence>
<keyword evidence="3" id="KW-1185">Reference proteome</keyword>
<feature type="region of interest" description="Disordered" evidence="1">
    <location>
        <begin position="1"/>
        <end position="23"/>
    </location>
</feature>
<evidence type="ECO:0000256" key="1">
    <source>
        <dbReference type="SAM" id="MobiDB-lite"/>
    </source>
</evidence>
<dbReference type="AlphaFoldDB" id="A0AAE0U522"/>
<dbReference type="Proteomes" id="UP001281003">
    <property type="component" value="Unassembled WGS sequence"/>
</dbReference>
<gene>
    <name evidence="2" type="ORF">B0T20DRAFT_77160</name>
</gene>
<sequence length="223" mass="24733">MGKTTNETVGGSFPPDHQPVRNHGFTQTVRLPRPFFPLGVEPLTLDLAIEKYRDTTKKSGGVGRYCLQLELRGRKPGGNNESGGLLKAGSSPVLPPLHESVNFSTRHGVDSLESWSLLLPVMSGMELAGRITNEKPRHREDRVRWAEMLEPGEIVRGNGQCKLGIDQGFWRFWVTITRKGGEDITDICDSGVLGSDSRGKVIHRHARHDGDTLLCYRPFSMSC</sequence>
<comment type="caution">
    <text evidence="2">The sequence shown here is derived from an EMBL/GenBank/DDBJ whole genome shotgun (WGS) entry which is preliminary data.</text>
</comment>